<gene>
    <name evidence="1" type="ORF">SI65_10213</name>
</gene>
<sequence length="172" mass="19118">MLSSNYLTNSHAWLMWRLHAARGPLSNVTIVTNVVTTRRRLPRHPYTNFRPEQPSSIVSKDQSDLQVIGNGNQQVLQEKAVEDVLRNKKSVTVTELSNASRRAQQILLNICRAEEKLGIKEIVISEGSLVYNGHEKGLQTPGWRTLLGAPSVAACKDHVYNDDCDLTATEAG</sequence>
<organism evidence="1 2">
    <name type="scientific">Aspergillus cristatus</name>
    <name type="common">Chinese Fuzhuan brick tea-fermentation fungus</name>
    <name type="synonym">Eurotium cristatum</name>
    <dbReference type="NCBI Taxonomy" id="573508"/>
    <lineage>
        <taxon>Eukaryota</taxon>
        <taxon>Fungi</taxon>
        <taxon>Dikarya</taxon>
        <taxon>Ascomycota</taxon>
        <taxon>Pezizomycotina</taxon>
        <taxon>Eurotiomycetes</taxon>
        <taxon>Eurotiomycetidae</taxon>
        <taxon>Eurotiales</taxon>
        <taxon>Aspergillaceae</taxon>
        <taxon>Aspergillus</taxon>
        <taxon>Aspergillus subgen. Aspergillus</taxon>
    </lineage>
</organism>
<evidence type="ECO:0000313" key="1">
    <source>
        <dbReference type="EMBL" id="ODM14378.1"/>
    </source>
</evidence>
<comment type="caution">
    <text evidence="1">The sequence shown here is derived from an EMBL/GenBank/DDBJ whole genome shotgun (WGS) entry which is preliminary data.</text>
</comment>
<name>A0A1E3B0C7_ASPCR</name>
<evidence type="ECO:0000313" key="2">
    <source>
        <dbReference type="Proteomes" id="UP000094569"/>
    </source>
</evidence>
<reference evidence="1 2" key="1">
    <citation type="journal article" date="2016" name="BMC Genomics">
        <title>Comparative genomic and transcriptomic analyses of the Fuzhuan brick tea-fermentation fungus Aspergillus cristatus.</title>
        <authorList>
            <person name="Ge Y."/>
            <person name="Wang Y."/>
            <person name="Liu Y."/>
            <person name="Tan Y."/>
            <person name="Ren X."/>
            <person name="Zhang X."/>
            <person name="Hyde K.D."/>
            <person name="Liu Y."/>
            <person name="Liu Z."/>
        </authorList>
    </citation>
    <scope>NUCLEOTIDE SEQUENCE [LARGE SCALE GENOMIC DNA]</scope>
    <source>
        <strain evidence="1 2">GZAAS20.1005</strain>
    </source>
</reference>
<protein>
    <submittedName>
        <fullName evidence="1">Uncharacterized protein</fullName>
    </submittedName>
</protein>
<dbReference type="AlphaFoldDB" id="A0A1E3B0C7"/>
<dbReference type="Proteomes" id="UP000094569">
    <property type="component" value="Unassembled WGS sequence"/>
</dbReference>
<dbReference type="EMBL" id="JXNT01000027">
    <property type="protein sequence ID" value="ODM14378.1"/>
    <property type="molecule type" value="Genomic_DNA"/>
</dbReference>
<dbReference type="VEuPathDB" id="FungiDB:SI65_10213"/>
<accession>A0A1E3B0C7</accession>
<proteinExistence type="predicted"/>
<keyword evidence="2" id="KW-1185">Reference proteome</keyword>